<proteinExistence type="predicted"/>
<reference evidence="2 3" key="1">
    <citation type="submission" date="2017-02" db="EMBL/GenBank/DDBJ databases">
        <authorList>
            <person name="Peterson S.W."/>
        </authorList>
    </citation>
    <scope>NUCLEOTIDE SEQUENCE [LARGE SCALE GENOMIC DNA]</scope>
    <source>
        <strain evidence="2 3">DSM 24412</strain>
    </source>
</reference>
<organism evidence="2 3">
    <name type="scientific">Alkalitalea saponilacus</name>
    <dbReference type="NCBI Taxonomy" id="889453"/>
    <lineage>
        <taxon>Bacteria</taxon>
        <taxon>Pseudomonadati</taxon>
        <taxon>Bacteroidota</taxon>
        <taxon>Bacteroidia</taxon>
        <taxon>Marinilabiliales</taxon>
        <taxon>Marinilabiliaceae</taxon>
        <taxon>Alkalitalea</taxon>
    </lineage>
</organism>
<dbReference type="InterPro" id="IPR039514">
    <property type="entry name" value="6GAL-like"/>
</dbReference>
<dbReference type="STRING" id="889453.SAMN03080601_00241"/>
<dbReference type="SUPFAM" id="SSF51445">
    <property type="entry name" value="(Trans)glycosidases"/>
    <property type="match status" value="1"/>
</dbReference>
<name>A0A1T5AFH0_9BACT</name>
<dbReference type="InterPro" id="IPR017853">
    <property type="entry name" value="GH"/>
</dbReference>
<dbReference type="RefSeq" id="WP_079556024.1">
    <property type="nucleotide sequence ID" value="NZ_CP021904.1"/>
</dbReference>
<dbReference type="PANTHER" id="PTHR42767:SF1">
    <property type="entry name" value="ENDO-BETA-1,6-GALACTANASE-LIKE DOMAIN-CONTAINING PROTEIN"/>
    <property type="match status" value="1"/>
</dbReference>
<accession>A0A1T5AFH0</accession>
<dbReference type="PANTHER" id="PTHR42767">
    <property type="entry name" value="ENDO-BETA-1,6-GALACTANASE"/>
    <property type="match status" value="1"/>
</dbReference>
<dbReference type="AlphaFoldDB" id="A0A1T5AFH0"/>
<dbReference type="EMBL" id="FUYV01000001">
    <property type="protein sequence ID" value="SKB33741.1"/>
    <property type="molecule type" value="Genomic_DNA"/>
</dbReference>
<gene>
    <name evidence="2" type="ORF">SAMN03080601_00241</name>
</gene>
<sequence length="523" mass="59836">MKILILLTFIVIIGAFGCKANNNVARSSETIELIINQNKKYQIIHGFGASDAWSCQFVGKYWPEDKKEQIADWLFSSKFDRDSNPKGIGLNMWRFNIGGGSAAQGRNSGIRDEWRRAESFMVGDSQYDWNQQSGQRWFLKAAQERGVEHFIGFLNSPPVFLTRNGRAYSSDNHRYNLPEENYSAFAVYLADVVENVEKNDGVFLNYISPFNEPQWDWIDGGQEGAPAQNSEIAAITRIINQKFEKRNIVSQLEIPETAHYKYLYESNDKPGRGSQIRAFFDPESDNYIGNLSRVTPKIAAHSYFTTWPTENLVETRKRVREAIESNPMSIEFWMTEYCILENNSEITGPGRDLGMDAALYMARVMFADLVFANAQSWQWWLGVSPYDYNDGLVYIDHDKYDGEIYDSKKLWAMGHFSRFVLPGMRRVQVSRGDNIQDEAALESLMSTAFVSDDGQYTTMVLINYSETSIPFVMTTENGEFNTEFKYYLTDHRSENNLTRKGTIGIGDVVEMPARAMITITNVN</sequence>
<keyword evidence="3" id="KW-1185">Reference proteome</keyword>
<dbReference type="PROSITE" id="PS51257">
    <property type="entry name" value="PROKAR_LIPOPROTEIN"/>
    <property type="match status" value="1"/>
</dbReference>
<dbReference type="InterPro" id="IPR039743">
    <property type="entry name" value="6GAL/EXGAL"/>
</dbReference>
<dbReference type="KEGG" id="asx:CDL62_05990"/>
<evidence type="ECO:0000313" key="3">
    <source>
        <dbReference type="Proteomes" id="UP000191055"/>
    </source>
</evidence>
<dbReference type="InterPro" id="IPR013780">
    <property type="entry name" value="Glyco_hydro_b"/>
</dbReference>
<evidence type="ECO:0000313" key="2">
    <source>
        <dbReference type="EMBL" id="SKB33741.1"/>
    </source>
</evidence>
<protein>
    <submittedName>
        <fullName evidence="2">O-Glycosyl hydrolase</fullName>
    </submittedName>
</protein>
<dbReference type="OrthoDB" id="9806701at2"/>
<dbReference type="Pfam" id="PF14587">
    <property type="entry name" value="Glyco_hydr_30_2"/>
    <property type="match status" value="1"/>
</dbReference>
<evidence type="ECO:0000259" key="1">
    <source>
        <dbReference type="Pfam" id="PF14587"/>
    </source>
</evidence>
<dbReference type="Proteomes" id="UP000191055">
    <property type="component" value="Unassembled WGS sequence"/>
</dbReference>
<feature type="domain" description="Endo-beta-1,6-galactanase-like" evidence="1">
    <location>
        <begin position="32"/>
        <end position="394"/>
    </location>
</feature>
<dbReference type="GO" id="GO:0004553">
    <property type="term" value="F:hydrolase activity, hydrolyzing O-glycosyl compounds"/>
    <property type="evidence" value="ECO:0007669"/>
    <property type="project" value="InterPro"/>
</dbReference>
<dbReference type="Gene3D" id="2.60.40.1180">
    <property type="entry name" value="Golgi alpha-mannosidase II"/>
    <property type="match status" value="1"/>
</dbReference>
<dbReference type="Gene3D" id="3.20.20.80">
    <property type="entry name" value="Glycosidases"/>
    <property type="match status" value="1"/>
</dbReference>
<keyword evidence="2" id="KW-0378">Hydrolase</keyword>